<keyword evidence="3" id="KW-1185">Reference proteome</keyword>
<dbReference type="InParanoid" id="A0A7L4YJW9"/>
<feature type="transmembrane region" description="Helical" evidence="1">
    <location>
        <begin position="164"/>
        <end position="191"/>
    </location>
</feature>
<evidence type="ECO:0000256" key="1">
    <source>
        <dbReference type="SAM" id="Phobius"/>
    </source>
</evidence>
<feature type="transmembrane region" description="Helical" evidence="1">
    <location>
        <begin position="80"/>
        <end position="101"/>
    </location>
</feature>
<feature type="transmembrane region" description="Helical" evidence="1">
    <location>
        <begin position="299"/>
        <end position="324"/>
    </location>
</feature>
<keyword evidence="1" id="KW-1133">Transmembrane helix</keyword>
<feature type="transmembrane region" description="Helical" evidence="1">
    <location>
        <begin position="12"/>
        <end position="31"/>
    </location>
</feature>
<feature type="transmembrane region" description="Helical" evidence="1">
    <location>
        <begin position="233"/>
        <end position="252"/>
    </location>
</feature>
<dbReference type="AlphaFoldDB" id="A0A7L4YJW9"/>
<feature type="transmembrane region" description="Helical" evidence="1">
    <location>
        <begin position="197"/>
        <end position="221"/>
    </location>
</feature>
<dbReference type="Proteomes" id="UP000463857">
    <property type="component" value="Chromosome"/>
</dbReference>
<accession>A0A7L4YJW9</accession>
<feature type="transmembrane region" description="Helical" evidence="1">
    <location>
        <begin position="541"/>
        <end position="567"/>
    </location>
</feature>
<evidence type="ECO:0000313" key="3">
    <source>
        <dbReference type="Proteomes" id="UP000463857"/>
    </source>
</evidence>
<evidence type="ECO:0000313" key="2">
    <source>
        <dbReference type="EMBL" id="QHB99409.1"/>
    </source>
</evidence>
<feature type="transmembrane region" description="Helical" evidence="1">
    <location>
        <begin position="264"/>
        <end position="284"/>
    </location>
</feature>
<proteinExistence type="predicted"/>
<sequence length="579" mass="59732">MPAHRQPRHRAVRAQVIPAIAVLLSVGYLLWPTLRGGDLLGRDMVFVPDQPLDLQALGLGGAAARAVPLDAVVSLVQAVLGSWLTARLALVVPLVAVAYGVRRLLPRATLPATVAMMALSIVNPFVIERLAIGQWALLWAYAALPWLVHFIVRARPSLPAALLVVAAASITPTGGLIAFACGLLCALLVSLSARARIGFAVGAAVVQLPWVLAGFVGGAALASDPAGVEVFAAHADAPGGVAISLLGLGGIWNAEVVPPSRSGVLGVLAALLVAGCVVGGATWLRRRLGGPGAASERSYLALAWCSGIGVLLALLPATAPGAALTGWLVESVPGAGLLRDSQKWLLPFVVLAVLSVGAVVSRVTTVPAPTWQRAATVLGALALPMALVPDAHAVLRPTLTPVQYADEWATVAREVGPGDTTVVVPWSAYRGYEWADGRSALDPAPRILSGLVVTNDELVVGEVTVRGESQLSAEVGEALAADDPVRALSALGVDHVLIEKQTPGQAPAEVAGLPVLYDGSQLTLVAVPDPAQREIATTGQIAAVIASHVLVLLMVVLFTISQVIAGISGRRHEICERSR</sequence>
<gene>
    <name evidence="2" type="ORF">EK0264_03340</name>
</gene>
<keyword evidence="1" id="KW-0812">Transmembrane</keyword>
<feature type="transmembrane region" description="Helical" evidence="1">
    <location>
        <begin position="344"/>
        <end position="363"/>
    </location>
</feature>
<reference evidence="2 3" key="1">
    <citation type="journal article" date="2018" name="Int. J. Syst. Evol. Microbiol.">
        <title>Epidermidibacterium keratini gen. nov., sp. nov., a member of the family Sporichthyaceae, isolated from keratin epidermis.</title>
        <authorList>
            <person name="Lee D.G."/>
            <person name="Trujillo M.E."/>
            <person name="Kang S."/>
            <person name="Nam J.J."/>
            <person name="Kim Y.J."/>
        </authorList>
    </citation>
    <scope>NUCLEOTIDE SEQUENCE [LARGE SCALE GENOMIC DNA]</scope>
    <source>
        <strain evidence="2 3">EPI-7</strain>
    </source>
</reference>
<dbReference type="RefSeq" id="WP_159542875.1">
    <property type="nucleotide sequence ID" value="NZ_CP047156.1"/>
</dbReference>
<feature type="transmembrane region" description="Helical" evidence="1">
    <location>
        <begin position="108"/>
        <end position="126"/>
    </location>
</feature>
<dbReference type="KEGG" id="eke:EK0264_03340"/>
<organism evidence="2 3">
    <name type="scientific">Epidermidibacterium keratini</name>
    <dbReference type="NCBI Taxonomy" id="1891644"/>
    <lineage>
        <taxon>Bacteria</taxon>
        <taxon>Bacillati</taxon>
        <taxon>Actinomycetota</taxon>
        <taxon>Actinomycetes</taxon>
        <taxon>Sporichthyales</taxon>
        <taxon>Sporichthyaceae</taxon>
        <taxon>Epidermidibacterium</taxon>
    </lineage>
</organism>
<keyword evidence="1" id="KW-0472">Membrane</keyword>
<protein>
    <submittedName>
        <fullName evidence="2">Uncharacterized protein</fullName>
    </submittedName>
</protein>
<dbReference type="EMBL" id="CP047156">
    <property type="protein sequence ID" value="QHB99409.1"/>
    <property type="molecule type" value="Genomic_DNA"/>
</dbReference>
<dbReference type="OrthoDB" id="3463898at2"/>
<feature type="transmembrane region" description="Helical" evidence="1">
    <location>
        <begin position="132"/>
        <end position="152"/>
    </location>
</feature>
<name>A0A7L4YJW9_9ACTN</name>